<evidence type="ECO:0000256" key="2">
    <source>
        <dbReference type="SAM" id="Phobius"/>
    </source>
</evidence>
<keyword evidence="2" id="KW-1133">Transmembrane helix</keyword>
<accession>A0A1E1KWS6</accession>
<proteinExistence type="predicted"/>
<dbReference type="Proteomes" id="UP000178129">
    <property type="component" value="Unassembled WGS sequence"/>
</dbReference>
<dbReference type="AlphaFoldDB" id="A0A1E1KWS6"/>
<evidence type="ECO:0000313" key="4">
    <source>
        <dbReference type="Proteomes" id="UP000178129"/>
    </source>
</evidence>
<evidence type="ECO:0000313" key="3">
    <source>
        <dbReference type="EMBL" id="CZT02682.1"/>
    </source>
</evidence>
<name>A0A1E1KWS6_9HELO</name>
<protein>
    <submittedName>
        <fullName evidence="3">Uncharacterized protein</fullName>
    </submittedName>
</protein>
<organism evidence="3 4">
    <name type="scientific">Rhynchosporium graminicola</name>
    <dbReference type="NCBI Taxonomy" id="2792576"/>
    <lineage>
        <taxon>Eukaryota</taxon>
        <taxon>Fungi</taxon>
        <taxon>Dikarya</taxon>
        <taxon>Ascomycota</taxon>
        <taxon>Pezizomycotina</taxon>
        <taxon>Leotiomycetes</taxon>
        <taxon>Helotiales</taxon>
        <taxon>Ploettnerulaceae</taxon>
        <taxon>Rhynchosporium</taxon>
    </lineage>
</organism>
<evidence type="ECO:0000256" key="1">
    <source>
        <dbReference type="SAM" id="MobiDB-lite"/>
    </source>
</evidence>
<dbReference type="EMBL" id="FJUW01000025">
    <property type="protein sequence ID" value="CZT02682.1"/>
    <property type="molecule type" value="Genomic_DNA"/>
</dbReference>
<dbReference type="InParanoid" id="A0A1E1KWS6"/>
<comment type="caution">
    <text evidence="3">The sequence shown here is derived from an EMBL/GenBank/DDBJ whole genome shotgun (WGS) entry which is preliminary data.</text>
</comment>
<keyword evidence="2" id="KW-0812">Transmembrane</keyword>
<reference evidence="4" key="1">
    <citation type="submission" date="2016-03" db="EMBL/GenBank/DDBJ databases">
        <authorList>
            <person name="Ploux O."/>
        </authorList>
    </citation>
    <scope>NUCLEOTIDE SEQUENCE [LARGE SCALE GENOMIC DNA]</scope>
    <source>
        <strain evidence="4">UK7</strain>
    </source>
</reference>
<feature type="region of interest" description="Disordered" evidence="1">
    <location>
        <begin position="233"/>
        <end position="261"/>
    </location>
</feature>
<feature type="region of interest" description="Disordered" evidence="1">
    <location>
        <begin position="194"/>
        <end position="216"/>
    </location>
</feature>
<feature type="transmembrane region" description="Helical" evidence="2">
    <location>
        <begin position="274"/>
        <end position="298"/>
    </location>
</feature>
<sequence>MVTDSPESRAPLWGLGGQVIHRHSSSAARSPSWKLFTGRNSLATGSMLPSPATARIGTDANYGRRYEGFQDSQEFSRLPRVGPLRLPSTPLPRWMIFESLFFPESRCNSSNSILSHDILIQMGSSHLPVKAKATVTTFLPFPITSSSLPAPELINLALIYYLHAANMKSILLLNLFLRFLFPLIVAAQDSLSSTEISPPARTTTTAPTSTISQTPEMVSSSVASVFSALATSAPTQPGDGPAAGDAGSSPTSGDSTAGAAGADHGSIAISKGGIVAIIVVAVSVCIFGAVSAILFYLAKKRSWQVRESIRRSAKRVATALTPRRSTFPKDVHSRSSRGLTRIEEVPTPRRSKTADVEKAHPKLMSFEMAELQSKQSKWARKFGR</sequence>
<keyword evidence="2" id="KW-0472">Membrane</keyword>
<gene>
    <name evidence="3" type="ORF">RCO7_09377</name>
</gene>
<feature type="compositionally biased region" description="Low complexity" evidence="1">
    <location>
        <begin position="196"/>
        <end position="216"/>
    </location>
</feature>
<keyword evidence="4" id="KW-1185">Reference proteome</keyword>